<proteinExistence type="predicted"/>
<protein>
    <submittedName>
        <fullName evidence="1">HTH 37 and/or MarR 2 domain containing protein</fullName>
    </submittedName>
</protein>
<keyword evidence="2" id="KW-1185">Reference proteome</keyword>
<dbReference type="AlphaFoldDB" id="A0A482VMV0"/>
<sequence length="109" mass="13064">DNEIRINEVIDNNSQVSQRQISRQTEISQSSVSRILRESKFHPYHVTLVQEPREGDYERRVRFCKCVQDKINHNEDFLKFVMLSNEAKFCSNSAVNYHNYHYYTLEDPH</sequence>
<dbReference type="OrthoDB" id="6767312at2759"/>
<name>A0A482VMV0_ASBVE</name>
<dbReference type="PANTHER" id="PTHR47326">
    <property type="entry name" value="TRANSPOSABLE ELEMENT TC3 TRANSPOSASE-LIKE PROTEIN"/>
    <property type="match status" value="1"/>
</dbReference>
<evidence type="ECO:0000313" key="1">
    <source>
        <dbReference type="EMBL" id="RZC33688.1"/>
    </source>
</evidence>
<dbReference type="STRING" id="1661398.A0A482VMV0"/>
<feature type="non-terminal residue" evidence="1">
    <location>
        <position position="1"/>
    </location>
</feature>
<organism evidence="1 2">
    <name type="scientific">Asbolus verrucosus</name>
    <name type="common">Desert ironclad beetle</name>
    <dbReference type="NCBI Taxonomy" id="1661398"/>
    <lineage>
        <taxon>Eukaryota</taxon>
        <taxon>Metazoa</taxon>
        <taxon>Ecdysozoa</taxon>
        <taxon>Arthropoda</taxon>
        <taxon>Hexapoda</taxon>
        <taxon>Insecta</taxon>
        <taxon>Pterygota</taxon>
        <taxon>Neoptera</taxon>
        <taxon>Endopterygota</taxon>
        <taxon>Coleoptera</taxon>
        <taxon>Polyphaga</taxon>
        <taxon>Cucujiformia</taxon>
        <taxon>Tenebrionidae</taxon>
        <taxon>Pimeliinae</taxon>
        <taxon>Asbolus</taxon>
    </lineage>
</organism>
<dbReference type="PANTHER" id="PTHR47326:SF1">
    <property type="entry name" value="HTH PSQ-TYPE DOMAIN-CONTAINING PROTEIN"/>
    <property type="match status" value="1"/>
</dbReference>
<gene>
    <name evidence="1" type="ORF">BDFB_004521</name>
</gene>
<dbReference type="Proteomes" id="UP000292052">
    <property type="component" value="Unassembled WGS sequence"/>
</dbReference>
<comment type="caution">
    <text evidence="1">The sequence shown here is derived from an EMBL/GenBank/DDBJ whole genome shotgun (WGS) entry which is preliminary data.</text>
</comment>
<accession>A0A482VMV0</accession>
<evidence type="ECO:0000313" key="2">
    <source>
        <dbReference type="Proteomes" id="UP000292052"/>
    </source>
</evidence>
<dbReference type="EMBL" id="QDEB01086749">
    <property type="protein sequence ID" value="RZC33688.1"/>
    <property type="molecule type" value="Genomic_DNA"/>
</dbReference>
<reference evidence="1 2" key="1">
    <citation type="submission" date="2017-03" db="EMBL/GenBank/DDBJ databases">
        <title>Genome of the blue death feigning beetle - Asbolus verrucosus.</title>
        <authorList>
            <person name="Rider S.D."/>
        </authorList>
    </citation>
    <scope>NUCLEOTIDE SEQUENCE [LARGE SCALE GENOMIC DNA]</scope>
    <source>
        <strain evidence="1">Butters</strain>
        <tissue evidence="1">Head and leg muscle</tissue>
    </source>
</reference>